<organism evidence="1 2">
    <name type="scientific">Streptomyces rubellomurinus (strain ATCC 31215)</name>
    <dbReference type="NCBI Taxonomy" id="359131"/>
    <lineage>
        <taxon>Bacteria</taxon>
        <taxon>Bacillati</taxon>
        <taxon>Actinomycetota</taxon>
        <taxon>Actinomycetes</taxon>
        <taxon>Kitasatosporales</taxon>
        <taxon>Streptomycetaceae</taxon>
        <taxon>Streptomyces</taxon>
    </lineage>
</organism>
<dbReference type="PATRIC" id="fig|359131.3.peg.426"/>
<dbReference type="AlphaFoldDB" id="A0A0F2TMY6"/>
<keyword evidence="2" id="KW-1185">Reference proteome</keyword>
<dbReference type="RefSeq" id="WP_045692193.1">
    <property type="nucleotide sequence ID" value="NZ_JZKH01000002.1"/>
</dbReference>
<protein>
    <submittedName>
        <fullName evidence="1">Uncharacterized protein</fullName>
    </submittedName>
</protein>
<dbReference type="EMBL" id="JZKH01000002">
    <property type="protein sequence ID" value="KJS63650.1"/>
    <property type="molecule type" value="Genomic_DNA"/>
</dbReference>
<accession>A0A0F2TMY6</accession>
<dbReference type="OrthoDB" id="3214648at2"/>
<evidence type="ECO:0000313" key="2">
    <source>
        <dbReference type="Proteomes" id="UP000033699"/>
    </source>
</evidence>
<dbReference type="Proteomes" id="UP000033699">
    <property type="component" value="Unassembled WGS sequence"/>
</dbReference>
<comment type="caution">
    <text evidence="1">The sequence shown here is derived from an EMBL/GenBank/DDBJ whole genome shotgun (WGS) entry which is preliminary data.</text>
</comment>
<sequence>MVWTWRYEKADGSVVAPAGGQEEFAGQGDAETWIGETWKQLAEDGVDNAVLLEDDRVVYSMSLHEA</sequence>
<name>A0A0F2TMY6_STRR3</name>
<gene>
    <name evidence="1" type="ORF">VM95_01985</name>
</gene>
<evidence type="ECO:0000313" key="1">
    <source>
        <dbReference type="EMBL" id="KJS63650.1"/>
    </source>
</evidence>
<reference evidence="1 2" key="1">
    <citation type="submission" date="2015-02" db="EMBL/GenBank/DDBJ databases">
        <authorList>
            <person name="Ju K.-S."/>
            <person name="Doroghazi J.R."/>
            <person name="Metcalf W."/>
        </authorList>
    </citation>
    <scope>NUCLEOTIDE SEQUENCE [LARGE SCALE GENOMIC DNA]</scope>
    <source>
        <strain evidence="1 2">ATCC 31215</strain>
    </source>
</reference>
<proteinExistence type="predicted"/>